<keyword evidence="1" id="KW-0812">Transmembrane</keyword>
<accession>A0ABS5IXI2</accession>
<dbReference type="InterPro" id="IPR022134">
    <property type="entry name" value="DUF3667"/>
</dbReference>
<dbReference type="EMBL" id="JAGTXB010000003">
    <property type="protein sequence ID" value="MBS0027486.1"/>
    <property type="molecule type" value="Genomic_DNA"/>
</dbReference>
<dbReference type="Proteomes" id="UP000676386">
    <property type="component" value="Unassembled WGS sequence"/>
</dbReference>
<comment type="caution">
    <text evidence="2">The sequence shown here is derived from an EMBL/GenBank/DDBJ whole genome shotgun (WGS) entry which is preliminary data.</text>
</comment>
<evidence type="ECO:0000313" key="2">
    <source>
        <dbReference type="EMBL" id="MBS0027486.1"/>
    </source>
</evidence>
<feature type="transmembrane region" description="Helical" evidence="1">
    <location>
        <begin position="218"/>
        <end position="234"/>
    </location>
</feature>
<dbReference type="RefSeq" id="WP_211972576.1">
    <property type="nucleotide sequence ID" value="NZ_CBFHAM010000006.1"/>
</dbReference>
<evidence type="ECO:0000256" key="1">
    <source>
        <dbReference type="SAM" id="Phobius"/>
    </source>
</evidence>
<protein>
    <submittedName>
        <fullName evidence="2">DUF3667 domain-containing protein</fullName>
    </submittedName>
</protein>
<keyword evidence="1" id="KW-0472">Membrane</keyword>
<feature type="transmembrane region" description="Helical" evidence="1">
    <location>
        <begin position="88"/>
        <end position="106"/>
    </location>
</feature>
<organism evidence="2 3">
    <name type="scientific">Chitinophaga hostae</name>
    <dbReference type="NCBI Taxonomy" id="2831022"/>
    <lineage>
        <taxon>Bacteria</taxon>
        <taxon>Pseudomonadati</taxon>
        <taxon>Bacteroidota</taxon>
        <taxon>Chitinophagia</taxon>
        <taxon>Chitinophagales</taxon>
        <taxon>Chitinophagaceae</taxon>
        <taxon>Chitinophaga</taxon>
    </lineage>
</organism>
<keyword evidence="3" id="KW-1185">Reference proteome</keyword>
<feature type="transmembrane region" description="Helical" evidence="1">
    <location>
        <begin position="306"/>
        <end position="331"/>
    </location>
</feature>
<evidence type="ECO:0000313" key="3">
    <source>
        <dbReference type="Proteomes" id="UP000676386"/>
    </source>
</evidence>
<feature type="transmembrane region" description="Helical" evidence="1">
    <location>
        <begin position="246"/>
        <end position="265"/>
    </location>
</feature>
<dbReference type="Pfam" id="PF12412">
    <property type="entry name" value="DUF3667"/>
    <property type="match status" value="1"/>
</dbReference>
<keyword evidence="1" id="KW-1133">Transmembrane helix</keyword>
<gene>
    <name evidence="2" type="ORF">KE626_09215</name>
</gene>
<feature type="transmembrane region" description="Helical" evidence="1">
    <location>
        <begin position="277"/>
        <end position="294"/>
    </location>
</feature>
<proteinExistence type="predicted"/>
<name>A0ABS5IXI2_9BACT</name>
<reference evidence="2 3" key="1">
    <citation type="submission" date="2021-04" db="EMBL/GenBank/DDBJ databases">
        <title>Chitinophaga sp. nov., isolated from the rhizosphere soil.</title>
        <authorList>
            <person name="He S."/>
        </authorList>
    </citation>
    <scope>NUCLEOTIDE SEQUENCE [LARGE SCALE GENOMIC DNA]</scope>
    <source>
        <strain evidence="2 3">2R12</strain>
    </source>
</reference>
<sequence length="332" mass="38228">MKTQPLRQDKHCLNCGTDVPERYCTHCGQENTVQHETFGHLFKHFVADIFHYDSQFLVTLKNLLFRPGFLSREYMAGKRVRYVNPIKLYVFVSFVFFFGVFAIHSGHEETEGEEPVTAEQAMQAAFRGDTAIAGNEDLKKALAEDTSKLEKIQKVTSQFGGYTSVKSFDSAQAALPDSERLHGPSRLLFRRMAEIRHKYGNNYQEALVEVFKHNLPKLMFLLLPLFALFMKWIYDKKKWLYADHAIFAIHLHSFAFMVLLLGFLLEAIFHNDVFLSIVYWMIFIYLVLALSNNYKQSFRKSLAKGIFLLVAYAIAAGLVFLGSLVLIFSIFL</sequence>